<reference evidence="2 3" key="1">
    <citation type="submission" date="2020-08" db="EMBL/GenBank/DDBJ databases">
        <title>Genomic Encyclopedia of Type Strains, Phase III (KMG-III): the genomes of soil and plant-associated and newly described type strains.</title>
        <authorList>
            <person name="Whitman W."/>
        </authorList>
    </citation>
    <scope>NUCLEOTIDE SEQUENCE [LARGE SCALE GENOMIC DNA]</scope>
    <source>
        <strain evidence="2 3">CECT 7015</strain>
    </source>
</reference>
<protein>
    <submittedName>
        <fullName evidence="2">Uncharacterized protein</fullName>
    </submittedName>
</protein>
<evidence type="ECO:0000313" key="2">
    <source>
        <dbReference type="EMBL" id="MBB3149867.1"/>
    </source>
</evidence>
<name>A0A839UH13_9HYPH</name>
<proteinExistence type="predicted"/>
<keyword evidence="1" id="KW-0732">Signal</keyword>
<feature type="chain" id="PRO_5032740511" evidence="1">
    <location>
        <begin position="22"/>
        <end position="166"/>
    </location>
</feature>
<sequence>MLKLFIATTAIALCTACPTFAQSPTQIGQFKAWGAYSYQSKDHTICYALTVPVSQQPTNVDHGDNFFMITQIPGDDTGLEPQLKAGYNLNETKRVVVTVEGRKFYMMSAGSRAWVENEADEPQLLALLRSQQKMSVDSVSARGTNTHYRYSLLGVSAALKAVSMCK</sequence>
<dbReference type="AlphaFoldDB" id="A0A839UH13"/>
<dbReference type="EMBL" id="JACHXN010000047">
    <property type="protein sequence ID" value="MBB3149867.1"/>
    <property type="molecule type" value="Genomic_DNA"/>
</dbReference>
<dbReference type="RefSeq" id="WP_183665755.1">
    <property type="nucleotide sequence ID" value="NZ_JACHXN010000047.1"/>
</dbReference>
<keyword evidence="3" id="KW-1185">Reference proteome</keyword>
<dbReference type="Pfam" id="PF06776">
    <property type="entry name" value="IalB"/>
    <property type="match status" value="1"/>
</dbReference>
<evidence type="ECO:0000313" key="3">
    <source>
        <dbReference type="Proteomes" id="UP000554520"/>
    </source>
</evidence>
<dbReference type="InterPro" id="IPR010642">
    <property type="entry name" value="Invasion_prot_B"/>
</dbReference>
<gene>
    <name evidence="2" type="ORF">FHS21_006324</name>
</gene>
<accession>A0A839UH13</accession>
<comment type="caution">
    <text evidence="2">The sequence shown here is derived from an EMBL/GenBank/DDBJ whole genome shotgun (WGS) entry which is preliminary data.</text>
</comment>
<feature type="signal peptide" evidence="1">
    <location>
        <begin position="1"/>
        <end position="21"/>
    </location>
</feature>
<evidence type="ECO:0000256" key="1">
    <source>
        <dbReference type="SAM" id="SignalP"/>
    </source>
</evidence>
<organism evidence="2 3">
    <name type="scientific">Phyllobacterium trifolii</name>
    <dbReference type="NCBI Taxonomy" id="300193"/>
    <lineage>
        <taxon>Bacteria</taxon>
        <taxon>Pseudomonadati</taxon>
        <taxon>Pseudomonadota</taxon>
        <taxon>Alphaproteobacteria</taxon>
        <taxon>Hyphomicrobiales</taxon>
        <taxon>Phyllobacteriaceae</taxon>
        <taxon>Phyllobacterium</taxon>
    </lineage>
</organism>
<dbReference type="Proteomes" id="UP000554520">
    <property type="component" value="Unassembled WGS sequence"/>
</dbReference>